<evidence type="ECO:0000256" key="5">
    <source>
        <dbReference type="ARBA" id="ARBA00023002"/>
    </source>
</evidence>
<dbReference type="GO" id="GO:0005829">
    <property type="term" value="C:cytosol"/>
    <property type="evidence" value="ECO:0007669"/>
    <property type="project" value="TreeGrafter"/>
</dbReference>
<evidence type="ECO:0000313" key="10">
    <source>
        <dbReference type="EMBL" id="BBI64789.1"/>
    </source>
</evidence>
<dbReference type="AlphaFoldDB" id="A0A455UKM4"/>
<protein>
    <recommendedName>
        <fullName evidence="9">Plant heme peroxidase family profile domain-containing protein</fullName>
    </recommendedName>
</protein>
<accession>A0A455UKM4</accession>
<name>A0A455UKM4_9GAMM</name>
<proteinExistence type="predicted"/>
<keyword evidence="7" id="KW-0376">Hydrogen peroxide</keyword>
<organism evidence="10 11">
    <name type="scientific">Vreelandella sulfidaeris</name>
    <dbReference type="NCBI Taxonomy" id="115553"/>
    <lineage>
        <taxon>Bacteria</taxon>
        <taxon>Pseudomonadati</taxon>
        <taxon>Pseudomonadota</taxon>
        <taxon>Gammaproteobacteria</taxon>
        <taxon>Oceanospirillales</taxon>
        <taxon>Halomonadaceae</taxon>
        <taxon>Vreelandella</taxon>
    </lineage>
</organism>
<dbReference type="PRINTS" id="PR00458">
    <property type="entry name" value="PEROXIDASE"/>
</dbReference>
<evidence type="ECO:0000256" key="6">
    <source>
        <dbReference type="ARBA" id="ARBA00023004"/>
    </source>
</evidence>
<dbReference type="InterPro" id="IPR002016">
    <property type="entry name" value="Haem_peroxidase"/>
</dbReference>
<dbReference type="SUPFAM" id="SSF48113">
    <property type="entry name" value="Heme-dependent peroxidases"/>
    <property type="match status" value="1"/>
</dbReference>
<dbReference type="GO" id="GO:0070301">
    <property type="term" value="P:cellular response to hydrogen peroxide"/>
    <property type="evidence" value="ECO:0007669"/>
    <property type="project" value="TreeGrafter"/>
</dbReference>
<evidence type="ECO:0000256" key="7">
    <source>
        <dbReference type="ARBA" id="ARBA00023324"/>
    </source>
</evidence>
<evidence type="ECO:0000256" key="3">
    <source>
        <dbReference type="ARBA" id="ARBA00022617"/>
    </source>
</evidence>
<dbReference type="InterPro" id="IPR010255">
    <property type="entry name" value="Haem_peroxidase_sf"/>
</dbReference>
<dbReference type="Pfam" id="PF00141">
    <property type="entry name" value="peroxidase"/>
    <property type="match status" value="1"/>
</dbReference>
<keyword evidence="6" id="KW-0408">Iron</keyword>
<dbReference type="Gene3D" id="1.10.520.10">
    <property type="match status" value="1"/>
</dbReference>
<reference evidence="10 11" key="1">
    <citation type="journal article" date="2019" name="Microbiol. Resour. Announc.">
        <title>Complete Genome Sequence of Halomonas sulfidaeris Strain Esulfide1 Isolated from a Metal Sulfide Rock at a Depth of 2,200 Meters, Obtained Using Nanopore Sequencing.</title>
        <authorList>
            <person name="Saito M."/>
            <person name="Nishigata A."/>
            <person name="Galipon J."/>
            <person name="Arakawa K."/>
        </authorList>
    </citation>
    <scope>NUCLEOTIDE SEQUENCE [LARGE SCALE GENOMIC DNA]</scope>
    <source>
        <strain evidence="10 11">ATCC BAA-803</strain>
    </source>
</reference>
<dbReference type="InterPro" id="IPR000763">
    <property type="entry name" value="Catalase_peroxidase"/>
</dbReference>
<evidence type="ECO:0000256" key="1">
    <source>
        <dbReference type="ARBA" id="ARBA00001970"/>
    </source>
</evidence>
<keyword evidence="4" id="KW-0479">Metal-binding</keyword>
<evidence type="ECO:0000313" key="11">
    <source>
        <dbReference type="Proteomes" id="UP000320231"/>
    </source>
</evidence>
<gene>
    <name evidence="10" type="ORF">HSBAA_60950</name>
</gene>
<sequence length="57" mass="6291">MADQKKYGNKISWADLMILAGTVAYESMGLPAYGFSFGRVDIWEPEKTSTGVMRKSG</sequence>
<dbReference type="KEGG" id="hsr:HSBAA_60950"/>
<keyword evidence="3" id="KW-0349">Heme</keyword>
<dbReference type="GO" id="GO:0046872">
    <property type="term" value="F:metal ion binding"/>
    <property type="evidence" value="ECO:0007669"/>
    <property type="project" value="UniProtKB-KW"/>
</dbReference>
<evidence type="ECO:0000259" key="9">
    <source>
        <dbReference type="Pfam" id="PF00141"/>
    </source>
</evidence>
<dbReference type="Proteomes" id="UP000320231">
    <property type="component" value="Chromosome"/>
</dbReference>
<dbReference type="PANTHER" id="PTHR30555:SF6">
    <property type="entry name" value="CATALASE-PEROXIDASE"/>
    <property type="match status" value="1"/>
</dbReference>
<keyword evidence="5" id="KW-0560">Oxidoreductase</keyword>
<comment type="cofactor">
    <cofactor evidence="1">
        <name>heme b</name>
        <dbReference type="ChEBI" id="CHEBI:60344"/>
    </cofactor>
</comment>
<feature type="domain" description="Plant heme peroxidase family profile" evidence="9">
    <location>
        <begin position="6"/>
        <end position="49"/>
    </location>
</feature>
<dbReference type="PANTHER" id="PTHR30555">
    <property type="entry name" value="HYDROPEROXIDASE I, BIFUNCTIONAL CATALASE-PEROXIDASE"/>
    <property type="match status" value="1"/>
</dbReference>
<evidence type="ECO:0000256" key="4">
    <source>
        <dbReference type="ARBA" id="ARBA00022723"/>
    </source>
</evidence>
<evidence type="ECO:0000256" key="2">
    <source>
        <dbReference type="ARBA" id="ARBA00022559"/>
    </source>
</evidence>
<dbReference type="GO" id="GO:0020037">
    <property type="term" value="F:heme binding"/>
    <property type="evidence" value="ECO:0007669"/>
    <property type="project" value="InterPro"/>
</dbReference>
<dbReference type="GO" id="GO:0004096">
    <property type="term" value="F:catalase activity"/>
    <property type="evidence" value="ECO:0007669"/>
    <property type="project" value="InterPro"/>
</dbReference>
<dbReference type="GO" id="GO:0042744">
    <property type="term" value="P:hydrogen peroxide catabolic process"/>
    <property type="evidence" value="ECO:0007669"/>
    <property type="project" value="UniProtKB-KW"/>
</dbReference>
<comment type="catalytic activity">
    <reaction evidence="8">
        <text>2 H2O2 = O2 + 2 H2O</text>
        <dbReference type="Rhea" id="RHEA:20309"/>
        <dbReference type="ChEBI" id="CHEBI:15377"/>
        <dbReference type="ChEBI" id="CHEBI:15379"/>
        <dbReference type="ChEBI" id="CHEBI:16240"/>
        <dbReference type="EC" id="1.11.1.21"/>
    </reaction>
</comment>
<evidence type="ECO:0000256" key="8">
    <source>
        <dbReference type="ARBA" id="ARBA00049145"/>
    </source>
</evidence>
<keyword evidence="2" id="KW-0575">Peroxidase</keyword>
<dbReference type="EMBL" id="AP019514">
    <property type="protein sequence ID" value="BBI64789.1"/>
    <property type="molecule type" value="Genomic_DNA"/>
</dbReference>